<dbReference type="InterPro" id="IPR013083">
    <property type="entry name" value="Znf_RING/FYVE/PHD"/>
</dbReference>
<dbReference type="InterPro" id="IPR000253">
    <property type="entry name" value="FHA_dom"/>
</dbReference>
<dbReference type="OMA" id="CIRSWIK"/>
<sequence length="438" mass="48592">MEIPTGRSLVKPMEVVARLLMYHAGPTELVDFEKCAYSEDTIKIKTESSPTSDASPEDSSYVYIIQNGRKLHTIAERNLLEGYLERYPLSMVLAKLVWSDKGCFLLNPDIERPSEVIYDCYKVINSHLYRRAFGCRAARKRMAHALKEGDRIVMGRASLLVRHLARKPANSLSYIHDLMTSDDPQSPEGGVSDVPCVSAAESKSDSQEAASSVSTDGSSAAPTDQDLRFCRICLEDEASGPLVVPCRCKGSMKYVHLGCIRTWVQGRLKIKDDEGRLQLTYFLQNLTCELCGIPYPSYLDVESVWTEFLGIEEPSPPYVILEPEHSNNVGLHVASLATQPVNIGRSGDSGIILHDISVSRIHATLHFSEGHFVIEDRSSKFGTILHIGNTFRIPIERGEPVAIKIGTDVLCIEARPERLGLSAMCCFSYNPNSVRVVL</sequence>
<dbReference type="Pfam" id="PF00498">
    <property type="entry name" value="FHA"/>
    <property type="match status" value="1"/>
</dbReference>
<gene>
    <name evidence="7" type="ORF">BBOV_II002420</name>
</gene>
<evidence type="ECO:0000313" key="8">
    <source>
        <dbReference type="Proteomes" id="UP000002173"/>
    </source>
</evidence>
<comment type="caution">
    <text evidence="7">The sequence shown here is derived from an EMBL/GenBank/DDBJ whole genome shotgun (WGS) entry which is preliminary data.</text>
</comment>
<dbReference type="CDD" id="cd00060">
    <property type="entry name" value="FHA"/>
    <property type="match status" value="1"/>
</dbReference>
<dbReference type="GO" id="GO:0008270">
    <property type="term" value="F:zinc ion binding"/>
    <property type="evidence" value="ECO:0007669"/>
    <property type="project" value="UniProtKB-KW"/>
</dbReference>
<dbReference type="CDD" id="cd16495">
    <property type="entry name" value="RING_CH-C4HC3_MARCH"/>
    <property type="match status" value="1"/>
</dbReference>
<keyword evidence="2" id="KW-0863">Zinc-finger</keyword>
<organism evidence="7 8">
    <name type="scientific">Babesia bovis</name>
    <dbReference type="NCBI Taxonomy" id="5865"/>
    <lineage>
        <taxon>Eukaryota</taxon>
        <taxon>Sar</taxon>
        <taxon>Alveolata</taxon>
        <taxon>Apicomplexa</taxon>
        <taxon>Aconoidasida</taxon>
        <taxon>Piroplasmida</taxon>
        <taxon>Babesiidae</taxon>
        <taxon>Babesia</taxon>
    </lineage>
</organism>
<dbReference type="SUPFAM" id="SSF57850">
    <property type="entry name" value="RING/U-box"/>
    <property type="match status" value="1"/>
</dbReference>
<keyword evidence="1" id="KW-0479">Metal-binding</keyword>
<keyword evidence="8" id="KW-1185">Reference proteome</keyword>
<dbReference type="InterPro" id="IPR008984">
    <property type="entry name" value="SMAD_FHA_dom_sf"/>
</dbReference>
<feature type="domain" description="RING-CH-type" evidence="6">
    <location>
        <begin position="222"/>
        <end position="298"/>
    </location>
</feature>
<dbReference type="PANTHER" id="PTHR46210:SF1">
    <property type="entry name" value="FHA DOMAIN-CONTAINING PROTEIN"/>
    <property type="match status" value="1"/>
</dbReference>
<dbReference type="Gene3D" id="3.30.40.10">
    <property type="entry name" value="Zinc/RING finger domain, C3HC4 (zinc finger)"/>
    <property type="match status" value="1"/>
</dbReference>
<reference evidence="8" key="3">
    <citation type="journal article" date="2021" name="Int. J. Parasitol.">
        <title>Comparative analysis of gene expression between Babesia bovis blood stages and kinetes allowed by improved genome annotation.</title>
        <authorList>
            <person name="Ueti M.W."/>
            <person name="Johnson W.C."/>
            <person name="Kappmeyer L.S."/>
            <person name="Herndon D.R."/>
            <person name="Mousel M.R."/>
            <person name="Reif K.E."/>
            <person name="Taus N.S."/>
            <person name="Ifeonu O.O."/>
            <person name="Silva J.C."/>
            <person name="Suarez C.E."/>
            <person name="Brayton K.A."/>
        </authorList>
    </citation>
    <scope>NUCLEOTIDE SEQUENCE [LARGE SCALE GENOMIC DNA]</scope>
</reference>
<dbReference type="EMBL" id="AAXT01000003">
    <property type="protein sequence ID" value="EDO06198.1"/>
    <property type="molecule type" value="Genomic_DNA"/>
</dbReference>
<evidence type="ECO:0000256" key="1">
    <source>
        <dbReference type="ARBA" id="ARBA00022723"/>
    </source>
</evidence>
<dbReference type="InterPro" id="IPR011016">
    <property type="entry name" value="Znf_RING-CH"/>
</dbReference>
<dbReference type="AlphaFoldDB" id="A7ATD7"/>
<feature type="region of interest" description="Disordered" evidence="4">
    <location>
        <begin position="177"/>
        <end position="197"/>
    </location>
</feature>
<dbReference type="Gene3D" id="2.60.200.20">
    <property type="match status" value="1"/>
</dbReference>
<proteinExistence type="predicted"/>
<dbReference type="STRING" id="5865.A7ATD7"/>
<evidence type="ECO:0000259" key="5">
    <source>
        <dbReference type="PROSITE" id="PS50006"/>
    </source>
</evidence>
<dbReference type="RefSeq" id="XP_001609766.1">
    <property type="nucleotide sequence ID" value="XM_001609716.1"/>
</dbReference>
<dbReference type="PROSITE" id="PS50006">
    <property type="entry name" value="FHA_DOMAIN"/>
    <property type="match status" value="1"/>
</dbReference>
<feature type="domain" description="FHA" evidence="5">
    <location>
        <begin position="341"/>
        <end position="386"/>
    </location>
</feature>
<name>A7ATD7_BABBO</name>
<dbReference type="KEGG" id="bbo:BBOV_II002420"/>
<evidence type="ECO:0000256" key="3">
    <source>
        <dbReference type="ARBA" id="ARBA00022833"/>
    </source>
</evidence>
<reference evidence="8" key="2">
    <citation type="journal article" date="2020" name="Data Brief">
        <title>Transcriptome dataset of Babesia bovis life stages within vertebrate and invertebrate hosts.</title>
        <authorList>
            <person name="Ueti M.W."/>
            <person name="Johnson W.C."/>
            <person name="Kappmeyer L.S."/>
            <person name="Herndon D.R."/>
            <person name="Mousel M.R."/>
            <person name="Reif K.E."/>
            <person name="Taus N.S."/>
            <person name="Ifeonu O.O."/>
            <person name="Silva J.C."/>
            <person name="Suarez C.E."/>
            <person name="Brayton K.A."/>
        </authorList>
    </citation>
    <scope>NUCLEOTIDE SEQUENCE [LARGE SCALE GENOMIC DNA]</scope>
</reference>
<evidence type="ECO:0000313" key="7">
    <source>
        <dbReference type="EMBL" id="EDO06198.1"/>
    </source>
</evidence>
<dbReference type="PANTHER" id="PTHR46210">
    <property type="entry name" value="FHA DOMAIN-CONTAINING PROTEIN"/>
    <property type="match status" value="1"/>
</dbReference>
<evidence type="ECO:0000259" key="6">
    <source>
        <dbReference type="PROSITE" id="PS51292"/>
    </source>
</evidence>
<dbReference type="InParanoid" id="A7ATD7"/>
<dbReference type="GeneID" id="5477994"/>
<dbReference type="SMART" id="SM00744">
    <property type="entry name" value="RINGv"/>
    <property type="match status" value="1"/>
</dbReference>
<dbReference type="VEuPathDB" id="PiroplasmaDB:BBOV_II002420"/>
<dbReference type="SUPFAM" id="SSF49879">
    <property type="entry name" value="SMAD/FHA domain"/>
    <property type="match status" value="1"/>
</dbReference>
<accession>A7ATD7</accession>
<dbReference type="Proteomes" id="UP000002173">
    <property type="component" value="Unassembled WGS sequence"/>
</dbReference>
<evidence type="ECO:0000256" key="2">
    <source>
        <dbReference type="ARBA" id="ARBA00022771"/>
    </source>
</evidence>
<evidence type="ECO:0000256" key="4">
    <source>
        <dbReference type="SAM" id="MobiDB-lite"/>
    </source>
</evidence>
<keyword evidence="3" id="KW-0862">Zinc</keyword>
<dbReference type="PROSITE" id="PS51292">
    <property type="entry name" value="ZF_RING_CH"/>
    <property type="match status" value="1"/>
</dbReference>
<protein>
    <submittedName>
        <fullName evidence="7">Seroreactive antigen BMN1-9B</fullName>
    </submittedName>
</protein>
<dbReference type="Pfam" id="PF12906">
    <property type="entry name" value="RINGv"/>
    <property type="match status" value="1"/>
</dbReference>
<dbReference type="eggNOG" id="ENOG502SB7G">
    <property type="taxonomic scope" value="Eukaryota"/>
</dbReference>
<reference evidence="7 8" key="1">
    <citation type="journal article" date="2007" name="PLoS Pathog.">
        <title>Genome sequence of Babesia bovis and comparative analysis of apicomplexan hemoprotozoa.</title>
        <authorList>
            <person name="Brayton K.A."/>
            <person name="Lau A.O.T."/>
            <person name="Herndon D.R."/>
            <person name="Hannick L."/>
            <person name="Kappmeyer L.S."/>
            <person name="Berens S.J."/>
            <person name="Bidwell S.L."/>
            <person name="Brown W.C."/>
            <person name="Crabtree J."/>
            <person name="Fadrosh D."/>
            <person name="Feldblum T."/>
            <person name="Forberger H.A."/>
            <person name="Haas B.J."/>
            <person name="Howell J.M."/>
            <person name="Khouri H."/>
            <person name="Koo H."/>
            <person name="Mann D.J."/>
            <person name="Norimine J."/>
            <person name="Paulsen I.T."/>
            <person name="Radune D."/>
            <person name="Ren Q."/>
            <person name="Smith R.K. Jr."/>
            <person name="Suarez C.E."/>
            <person name="White O."/>
            <person name="Wortman J.R."/>
            <person name="Knowles D.P. Jr."/>
            <person name="McElwain T.F."/>
            <person name="Nene V.M."/>
        </authorList>
    </citation>
    <scope>NUCLEOTIDE SEQUENCE [LARGE SCALE GENOMIC DNA]</scope>
    <source>
        <strain evidence="7">T2Bo</strain>
    </source>
</reference>